<evidence type="ECO:0000313" key="3">
    <source>
        <dbReference type="Proteomes" id="UP000756132"/>
    </source>
</evidence>
<evidence type="ECO:0000256" key="1">
    <source>
        <dbReference type="SAM" id="MobiDB-lite"/>
    </source>
</evidence>
<proteinExistence type="predicted"/>
<feature type="region of interest" description="Disordered" evidence="1">
    <location>
        <begin position="61"/>
        <end position="86"/>
    </location>
</feature>
<accession>A0A9Q8USC5</accession>
<dbReference type="KEGG" id="ffu:CLAFUR5_11127"/>
<reference evidence="2" key="2">
    <citation type="journal article" date="2022" name="Microb. Genom.">
        <title>A chromosome-scale genome assembly of the tomato pathogen Cladosporium fulvum reveals a compartmentalized genome architecture and the presence of a dispensable chromosome.</title>
        <authorList>
            <person name="Zaccaron A.Z."/>
            <person name="Chen L.H."/>
            <person name="Samaras A."/>
            <person name="Stergiopoulos I."/>
        </authorList>
    </citation>
    <scope>NUCLEOTIDE SEQUENCE</scope>
    <source>
        <strain evidence="2">Race5_Kim</strain>
    </source>
</reference>
<evidence type="ECO:0008006" key="4">
    <source>
        <dbReference type="Google" id="ProtNLM"/>
    </source>
</evidence>
<sequence length="421" mass="48061">MSQSSAVTDRITIFASVAVLAQTGVPAAPIQHDQGERSQHEDHSTGRLERLAHHFIRGNSFDQPRKRKRGITFEQDDSPRPADTIMQHKDVPLLDLSLFRTSLSDELYGRTTRRDQRYSHLKDLPAEILLMSLEYCTTGDVVSMLRTCMAIDRTLSPHLDYLGRKFANQQRERIESGLRLLDFGSQGVDILTAMQYYAHALQLREVPGCQWNYRGWMHDFCRLYASYLPGSHEPSSQRLDGVIYLVKRLFWYRQLRQYEASAHSYLDENLRRYLWTLAEPHGHFLTGPTASQVFKQATIDRLLRSPGRNVTRTYRHEATSRELYSLFGRAGNLDLLSSSDIARDTPLADSPYPSWTKAFHVSMIGDATLMLPELHGYMYCSRGGHRPDRYAQSGTASRTPLLVAAILEDVGMCPELGYSRT</sequence>
<keyword evidence="3" id="KW-1185">Reference proteome</keyword>
<evidence type="ECO:0000313" key="2">
    <source>
        <dbReference type="EMBL" id="UJO20694.1"/>
    </source>
</evidence>
<name>A0A9Q8USC5_PASFU</name>
<dbReference type="EMBL" id="CP090170">
    <property type="protein sequence ID" value="UJO20694.1"/>
    <property type="molecule type" value="Genomic_DNA"/>
</dbReference>
<dbReference type="RefSeq" id="XP_047765060.1">
    <property type="nucleotide sequence ID" value="XM_047910275.1"/>
</dbReference>
<reference evidence="2" key="1">
    <citation type="submission" date="2021-12" db="EMBL/GenBank/DDBJ databases">
        <authorList>
            <person name="Zaccaron A."/>
            <person name="Stergiopoulos I."/>
        </authorList>
    </citation>
    <scope>NUCLEOTIDE SEQUENCE</scope>
    <source>
        <strain evidence="2">Race5_Kim</strain>
    </source>
</reference>
<dbReference type="AlphaFoldDB" id="A0A9Q8USC5"/>
<organism evidence="2 3">
    <name type="scientific">Passalora fulva</name>
    <name type="common">Tomato leaf mold</name>
    <name type="synonym">Cladosporium fulvum</name>
    <dbReference type="NCBI Taxonomy" id="5499"/>
    <lineage>
        <taxon>Eukaryota</taxon>
        <taxon>Fungi</taxon>
        <taxon>Dikarya</taxon>
        <taxon>Ascomycota</taxon>
        <taxon>Pezizomycotina</taxon>
        <taxon>Dothideomycetes</taxon>
        <taxon>Dothideomycetidae</taxon>
        <taxon>Mycosphaerellales</taxon>
        <taxon>Mycosphaerellaceae</taxon>
        <taxon>Fulvia</taxon>
    </lineage>
</organism>
<dbReference type="GeneID" id="71991005"/>
<dbReference type="Proteomes" id="UP000756132">
    <property type="component" value="Chromosome 8"/>
</dbReference>
<protein>
    <recommendedName>
        <fullName evidence="4">F-box domain-containing protein</fullName>
    </recommendedName>
</protein>
<gene>
    <name evidence="2" type="ORF">CLAFUR5_11127</name>
</gene>